<dbReference type="Pfam" id="PF00528">
    <property type="entry name" value="BPD_transp_1"/>
    <property type="match status" value="1"/>
</dbReference>
<dbReference type="RefSeq" id="WP_084479448.1">
    <property type="nucleotide sequence ID" value="NZ_JBIMET010000006.1"/>
</dbReference>
<evidence type="ECO:0000256" key="5">
    <source>
        <dbReference type="ARBA" id="ARBA00022989"/>
    </source>
</evidence>
<dbReference type="InterPro" id="IPR035906">
    <property type="entry name" value="MetI-like_sf"/>
</dbReference>
<reference evidence="10 11" key="1">
    <citation type="submission" date="2019-03" db="EMBL/GenBank/DDBJ databases">
        <title>Genomic Encyclopedia of Type Strains, Phase III (KMG-III): the genomes of soil and plant-associated and newly described type strains.</title>
        <authorList>
            <person name="Whitman W."/>
        </authorList>
    </citation>
    <scope>NUCLEOTIDE SEQUENCE [LARGE SCALE GENOMIC DNA]</scope>
    <source>
        <strain evidence="10 11">DSM 27373</strain>
    </source>
</reference>
<sequence>MSTQTTETTEAPDTTGAAQQPHTNTAPEALQQRARAQRTRDRIQTTGLFVIFFLGFIGIWHLATVGLDDGGLAPTPGATWDRLLEMLGTAFLLDGPNNVGIFYHLLASIQRVLLGFGLAAIIAVPLGLLLGTSRVIHDGMDPFIQILRPVSPLAWLPLGLALLRDSQMTAIFVIFMAALWPILVSTIDGVRRVNPLFLDLAKSLETDTRTRVFKVLLPATLPAIVTGLRTALSTAWLVIVAAEMIVGGRGMGHFVWNEWNALNTPSIVVAIVIIGGVGFLLDRSIAQLQRLVPKS</sequence>
<feature type="domain" description="ABC transmembrane type-1" evidence="9">
    <location>
        <begin position="105"/>
        <end position="286"/>
    </location>
</feature>
<keyword evidence="2 7" id="KW-0813">Transport</keyword>
<dbReference type="EMBL" id="SOAN01000001">
    <property type="protein sequence ID" value="TDS87610.1"/>
    <property type="molecule type" value="Genomic_DNA"/>
</dbReference>
<name>A0A4R7G7Z2_9MICC</name>
<dbReference type="AlphaFoldDB" id="A0A4R7G7Z2"/>
<evidence type="ECO:0000313" key="10">
    <source>
        <dbReference type="EMBL" id="TDS87610.1"/>
    </source>
</evidence>
<comment type="caution">
    <text evidence="10">The sequence shown here is derived from an EMBL/GenBank/DDBJ whole genome shotgun (WGS) entry which is preliminary data.</text>
</comment>
<feature type="transmembrane region" description="Helical" evidence="7">
    <location>
        <begin position="210"/>
        <end position="228"/>
    </location>
</feature>
<feature type="transmembrane region" description="Helical" evidence="7">
    <location>
        <begin position="262"/>
        <end position="281"/>
    </location>
</feature>
<dbReference type="PROSITE" id="PS50928">
    <property type="entry name" value="ABC_TM1"/>
    <property type="match status" value="1"/>
</dbReference>
<proteinExistence type="inferred from homology"/>
<feature type="compositionally biased region" description="Low complexity" evidence="8">
    <location>
        <begin position="1"/>
        <end position="18"/>
    </location>
</feature>
<feature type="region of interest" description="Disordered" evidence="8">
    <location>
        <begin position="1"/>
        <end position="37"/>
    </location>
</feature>
<keyword evidence="6 7" id="KW-0472">Membrane</keyword>
<evidence type="ECO:0000256" key="3">
    <source>
        <dbReference type="ARBA" id="ARBA00022475"/>
    </source>
</evidence>
<evidence type="ECO:0000256" key="6">
    <source>
        <dbReference type="ARBA" id="ARBA00023136"/>
    </source>
</evidence>
<dbReference type="Proteomes" id="UP000294506">
    <property type="component" value="Unassembled WGS sequence"/>
</dbReference>
<dbReference type="GO" id="GO:0005886">
    <property type="term" value="C:plasma membrane"/>
    <property type="evidence" value="ECO:0007669"/>
    <property type="project" value="UniProtKB-SubCell"/>
</dbReference>
<dbReference type="PANTHER" id="PTHR30151">
    <property type="entry name" value="ALKANE SULFONATE ABC TRANSPORTER-RELATED, MEMBRANE SUBUNIT"/>
    <property type="match status" value="1"/>
</dbReference>
<dbReference type="FunFam" id="1.10.3720.10:FF:000003">
    <property type="entry name" value="Aliphatic sulfonate ABC transporter permease"/>
    <property type="match status" value="1"/>
</dbReference>
<keyword evidence="4 7" id="KW-0812">Transmembrane</keyword>
<feature type="transmembrane region" description="Helical" evidence="7">
    <location>
        <begin position="83"/>
        <end position="105"/>
    </location>
</feature>
<dbReference type="InterPro" id="IPR000515">
    <property type="entry name" value="MetI-like"/>
</dbReference>
<feature type="transmembrane region" description="Helical" evidence="7">
    <location>
        <begin position="170"/>
        <end position="190"/>
    </location>
</feature>
<keyword evidence="11" id="KW-1185">Reference proteome</keyword>
<evidence type="ECO:0000256" key="8">
    <source>
        <dbReference type="SAM" id="MobiDB-lite"/>
    </source>
</evidence>
<keyword evidence="3" id="KW-1003">Cell membrane</keyword>
<protein>
    <submittedName>
        <fullName evidence="10">Nitrate/nitrite transport system permease protein</fullName>
    </submittedName>
</protein>
<gene>
    <name evidence="10" type="ORF">EV640_101397</name>
</gene>
<evidence type="ECO:0000313" key="11">
    <source>
        <dbReference type="Proteomes" id="UP000294506"/>
    </source>
</evidence>
<comment type="similarity">
    <text evidence="7">Belongs to the binding-protein-dependent transport system permease family.</text>
</comment>
<dbReference type="GO" id="GO:0042918">
    <property type="term" value="P:alkanesulfonate transmembrane transport"/>
    <property type="evidence" value="ECO:0007669"/>
    <property type="project" value="UniProtKB-ARBA"/>
</dbReference>
<feature type="transmembrane region" description="Helical" evidence="7">
    <location>
        <begin position="112"/>
        <end position="131"/>
    </location>
</feature>
<keyword evidence="5 7" id="KW-1133">Transmembrane helix</keyword>
<organism evidence="10 11">
    <name type="scientific">Nesterenkonia aurantiaca</name>
    <dbReference type="NCBI Taxonomy" id="1436010"/>
    <lineage>
        <taxon>Bacteria</taxon>
        <taxon>Bacillati</taxon>
        <taxon>Actinomycetota</taxon>
        <taxon>Actinomycetes</taxon>
        <taxon>Micrococcales</taxon>
        <taxon>Micrococcaceae</taxon>
        <taxon>Nesterenkonia</taxon>
    </lineage>
</organism>
<evidence type="ECO:0000259" key="9">
    <source>
        <dbReference type="PROSITE" id="PS50928"/>
    </source>
</evidence>
<evidence type="ECO:0000256" key="4">
    <source>
        <dbReference type="ARBA" id="ARBA00022692"/>
    </source>
</evidence>
<comment type="subcellular location">
    <subcellularLocation>
        <location evidence="1 7">Cell membrane</location>
        <topology evidence="1 7">Multi-pass membrane protein</topology>
    </subcellularLocation>
</comment>
<evidence type="ECO:0000256" key="1">
    <source>
        <dbReference type="ARBA" id="ARBA00004651"/>
    </source>
</evidence>
<evidence type="ECO:0000256" key="7">
    <source>
        <dbReference type="RuleBase" id="RU363032"/>
    </source>
</evidence>
<accession>A0A4R7G7Z2</accession>
<evidence type="ECO:0000256" key="2">
    <source>
        <dbReference type="ARBA" id="ARBA00022448"/>
    </source>
</evidence>
<dbReference type="SUPFAM" id="SSF161098">
    <property type="entry name" value="MetI-like"/>
    <property type="match status" value="1"/>
</dbReference>
<dbReference type="PANTHER" id="PTHR30151:SF7">
    <property type="entry name" value="NITRATE IMPORT PERMEASE PROTEIN NRTB"/>
    <property type="match status" value="1"/>
</dbReference>
<dbReference type="Gene3D" id="1.10.3720.10">
    <property type="entry name" value="MetI-like"/>
    <property type="match status" value="1"/>
</dbReference>
<feature type="transmembrane region" description="Helical" evidence="7">
    <location>
        <begin position="43"/>
        <end position="63"/>
    </location>
</feature>
<dbReference type="CDD" id="cd06261">
    <property type="entry name" value="TM_PBP2"/>
    <property type="match status" value="1"/>
</dbReference>